<dbReference type="InterPro" id="IPR016185">
    <property type="entry name" value="PreATP-grasp_dom_sf"/>
</dbReference>
<dbReference type="Pfam" id="PF02785">
    <property type="entry name" value="Biotin_carb_C"/>
    <property type="match status" value="1"/>
</dbReference>
<evidence type="ECO:0000256" key="4">
    <source>
        <dbReference type="ARBA" id="ARBA00022598"/>
    </source>
</evidence>
<evidence type="ECO:0000256" key="9">
    <source>
        <dbReference type="ARBA" id="ARBA00023160"/>
    </source>
</evidence>
<dbReference type="Gene3D" id="2.40.50.100">
    <property type="match status" value="1"/>
</dbReference>
<feature type="domain" description="Lipoyl-binding" evidence="12">
    <location>
        <begin position="509"/>
        <end position="584"/>
    </location>
</feature>
<evidence type="ECO:0000259" key="12">
    <source>
        <dbReference type="PROSITE" id="PS50968"/>
    </source>
</evidence>
<dbReference type="RefSeq" id="WP_345201514.1">
    <property type="nucleotide sequence ID" value="NZ_BAABGM010000001.1"/>
</dbReference>
<evidence type="ECO:0000313" key="15">
    <source>
        <dbReference type="EMBL" id="GAA4397759.1"/>
    </source>
</evidence>
<protein>
    <recommendedName>
        <fullName evidence="2">biotin carboxylase</fullName>
        <ecNumber evidence="2">6.3.4.14</ecNumber>
    </recommendedName>
</protein>
<dbReference type="Pfam" id="PF00364">
    <property type="entry name" value="Biotin_lipoyl"/>
    <property type="match status" value="1"/>
</dbReference>
<dbReference type="EMBL" id="BAABGM010000001">
    <property type="protein sequence ID" value="GAA4397759.1"/>
    <property type="molecule type" value="Genomic_DNA"/>
</dbReference>
<dbReference type="CDD" id="cd06850">
    <property type="entry name" value="biotinyl_domain"/>
    <property type="match status" value="1"/>
</dbReference>
<dbReference type="Pfam" id="PF08326">
    <property type="entry name" value="ACC_central"/>
    <property type="match status" value="1"/>
</dbReference>
<dbReference type="PANTHER" id="PTHR45728">
    <property type="entry name" value="ACETYL-COA CARBOXYLASE, ISOFORM A"/>
    <property type="match status" value="1"/>
</dbReference>
<dbReference type="EC" id="6.3.4.14" evidence="2"/>
<evidence type="ECO:0000256" key="2">
    <source>
        <dbReference type="ARBA" id="ARBA00013263"/>
    </source>
</evidence>
<sequence>MRSGRRLAVVDRGEPAVRVLTTAAATTDPATGEPLRTVAVSTVPRSAAWWAREAGETLVVDTHEGDVVPAGELGATLVAAGADAVWLGLVPCADRAQLAEECERAGILVIGPDATTIRSFCDPARLAALGSAAGVPVHGGGTFPEQARRLEVDVLRDAAGTVWALGLREVTVLRDTWAILSELPATGIPDATVDAMEAAARALVEHAGYRGSALVHFALGPDGSFAVTSVDTDGRATHTGVEERTGAGILGIRLRVALGEALPPTPPHGEGCTVEARLLAHDPDRGYAPTGGRVEVLSLPVGTGVRVDSGLRVGDVVDARLDPVVATVTSWGRDRAQAIARLRRALERTSVVLSGGATNRTGLIAMLGAPAVLDGPPHPDWYAEQLASGGLVPEADPVAVVAAAIEVYDADLALAQRSFRASAERGRPEHPERVGVAIDLAYRGGRHRLRVDRTAPDRYRVHDGVRLDVLVDVLSRFERRLLVAGRTRRVVAVTSDDAIRLEIDGVAHTVTREDGVVVRAPAPALVCSLLVAVGDRVTAGQPVATLESMKMTSTLSAPLTGTVTSLPVLPNQQVEQGDPLMRVKSAETSRLLPVLPTTDGGPDVDLATLLEEGDAPPSADVFDDLTAYLLGFDLDPAAVKALRTAYRSRVAASDPGDPQLLAREDAFLDLFADIGSLYRPRTEAESLGDADEVDQGSTQEYVLEFLRWLDADRVGLPSRFRQRLERVLSRYGVDDLADRARLERATFWLFRAFSRVPELADLVTELLGRRLQNANDLLGRATAADRVRLERLVRATQGRQPAVADAARDVVYHWFDEPVLSRVVAETEAEMRDHLAELAADPTGIERADRIGRLVWCPQPMRSMLLGAWLGARDDGGAGASPDGTAGVTDRGTAFRRALLETYLRRFYRMRDLHGLDFDTRDGLDLAYARYELDGLLVHVVAGYLPIDDLTKASRAVARHLAEHAGERDVVVDLVVWRQGARQDIDVTAAEAAGLLEECEFGRALHRLDLTITSLEGGGPERDRTQHVTFRSRPDGAGFVEDTIYRNLHPMLGKRLDLWRLSNFELTRLPSPEDVYVFDGVAKDNPRDHRLFALAEVRDLTPVRDPATGRVSYPRLGRSGLAALAAMRSAMARYPSRERPAANRLVVWVRPTWHIPREEWRDLAMTYEGLARGASLEKVVLHVTIPETDRHGRRVFEDRIVVLEGLGAGGPTIRMRHPGPNPVRTLTPYAQKVLTASRFGTPYPYEIVRMLTPAEGDASPFPPGSFEELDLGVGDELVPVDREPGGNTAHVVVGLLTNRTAVHPDGMTRVAILADPTQGLGNLAEPECRRVNAALALALERGIPVEWYAVSSGALIAMDSGTENMDWIALTLRRLIEYTQAGGEVNIVITGITVGGQPYWNAEATMLMHTKGILVMTPASTMVLTGKQALDFSGAVSADDNQGIGGFDRVMGPNGQAQYWAPSFPEACALLLRHYDFTYVVPGERFPRRRPTADPVDRDVRTSPHAALPESRFTTVGDVFDAATNPERKLPFDMRSVMRAVADADVEPLERWRAWQDADTAVVWDGTVGGIPVCLIGIESHTVQRKGFVPSYGPPTWTSGTLFPQSSRKLARAVNAASGNRPLVVLANLSGFDGSPESMRNWQLEYGAEIGRAVTNFDGPIVFVVVSRYHGGAFVVFSKALTDSMEIAAVEGSFASVIGGAPAAATVFAREVKRRVEQDPRVAGARADAASASGPGAAALRARAARVVEEVRSQKLHDVADEFDAIHTIERALRVGSVDRIIPASTLRPYVVDALERGMARTAGRQPG</sequence>
<evidence type="ECO:0000256" key="3">
    <source>
        <dbReference type="ARBA" id="ARBA00022516"/>
    </source>
</evidence>
<feature type="domain" description="Biotin carboxylation" evidence="13">
    <location>
        <begin position="3"/>
        <end position="387"/>
    </location>
</feature>
<dbReference type="Pfam" id="PF02786">
    <property type="entry name" value="CPSase_L_D2"/>
    <property type="match status" value="1"/>
</dbReference>
<dbReference type="Proteomes" id="UP001500945">
    <property type="component" value="Unassembled WGS sequence"/>
</dbReference>
<evidence type="ECO:0000259" key="14">
    <source>
        <dbReference type="PROSITE" id="PS50989"/>
    </source>
</evidence>
<keyword evidence="6" id="KW-0276">Fatty acid metabolism</keyword>
<reference evidence="16" key="1">
    <citation type="journal article" date="2019" name="Int. J. Syst. Evol. Microbiol.">
        <title>The Global Catalogue of Microorganisms (GCM) 10K type strain sequencing project: providing services to taxonomists for standard genome sequencing and annotation.</title>
        <authorList>
            <consortium name="The Broad Institute Genomics Platform"/>
            <consortium name="The Broad Institute Genome Sequencing Center for Infectious Disease"/>
            <person name="Wu L."/>
            <person name="Ma J."/>
        </authorList>
    </citation>
    <scope>NUCLEOTIDE SEQUENCE [LARGE SCALE GENOMIC DNA]</scope>
    <source>
        <strain evidence="16">JCM 17809</strain>
    </source>
</reference>
<keyword evidence="3" id="KW-0444">Lipid biosynthesis</keyword>
<dbReference type="InterPro" id="IPR011053">
    <property type="entry name" value="Single_hybrid_motif"/>
</dbReference>
<evidence type="ECO:0000313" key="16">
    <source>
        <dbReference type="Proteomes" id="UP001500945"/>
    </source>
</evidence>
<dbReference type="InterPro" id="IPR005479">
    <property type="entry name" value="CPAse_ATP-bd"/>
</dbReference>
<dbReference type="Gene3D" id="3.30.470.20">
    <property type="entry name" value="ATP-grasp fold, B domain"/>
    <property type="match status" value="1"/>
</dbReference>
<dbReference type="InterPro" id="IPR005481">
    <property type="entry name" value="BC-like_N"/>
</dbReference>
<dbReference type="InterPro" id="IPR029045">
    <property type="entry name" value="ClpP/crotonase-like_dom_sf"/>
</dbReference>
<dbReference type="PANTHER" id="PTHR45728:SF3">
    <property type="entry name" value="ACETYL-COA CARBOXYLASE"/>
    <property type="match status" value="1"/>
</dbReference>
<dbReference type="InterPro" id="IPR049076">
    <property type="entry name" value="ACCA"/>
</dbReference>
<keyword evidence="5" id="KW-0547">Nucleotide-binding</keyword>
<dbReference type="SUPFAM" id="SSF52096">
    <property type="entry name" value="ClpP/crotonase"/>
    <property type="match status" value="2"/>
</dbReference>
<dbReference type="SUPFAM" id="SSF52440">
    <property type="entry name" value="PreATP-grasp domain"/>
    <property type="match status" value="1"/>
</dbReference>
<evidence type="ECO:0000256" key="11">
    <source>
        <dbReference type="ARBA" id="ARBA00048600"/>
    </source>
</evidence>
<evidence type="ECO:0000256" key="10">
    <source>
        <dbReference type="ARBA" id="ARBA00048065"/>
    </source>
</evidence>
<evidence type="ECO:0000256" key="5">
    <source>
        <dbReference type="ARBA" id="ARBA00022741"/>
    </source>
</evidence>
<evidence type="ECO:0000259" key="13">
    <source>
        <dbReference type="PROSITE" id="PS50979"/>
    </source>
</evidence>
<feature type="domain" description="CoA carboxyltransferase C-terminal" evidence="14">
    <location>
        <begin position="1506"/>
        <end position="1797"/>
    </location>
</feature>
<comment type="caution">
    <text evidence="15">The sequence shown here is derived from an EMBL/GenBank/DDBJ whole genome shotgun (WGS) entry which is preliminary data.</text>
</comment>
<dbReference type="Gene3D" id="3.90.226.10">
    <property type="entry name" value="2-enoyl-CoA Hydratase, Chain A, domain 1"/>
    <property type="match status" value="2"/>
</dbReference>
<dbReference type="SUPFAM" id="SSF51246">
    <property type="entry name" value="Rudiment single hybrid motif"/>
    <property type="match status" value="1"/>
</dbReference>
<dbReference type="InterPro" id="IPR011054">
    <property type="entry name" value="Rudment_hybrid_motif"/>
</dbReference>
<comment type="cofactor">
    <cofactor evidence="1">
        <name>biotin</name>
        <dbReference type="ChEBI" id="CHEBI:57586"/>
    </cofactor>
</comment>
<evidence type="ECO:0000256" key="7">
    <source>
        <dbReference type="ARBA" id="ARBA00022840"/>
    </source>
</evidence>
<organism evidence="15 16">
    <name type="scientific">Fodinibacter luteus</name>
    <dbReference type="NCBI Taxonomy" id="552064"/>
    <lineage>
        <taxon>Bacteria</taxon>
        <taxon>Bacillati</taxon>
        <taxon>Actinomycetota</taxon>
        <taxon>Actinomycetes</taxon>
        <taxon>Micrococcales</taxon>
        <taxon>Intrasporangiaceae</taxon>
        <taxon>Fodinibacter (ex Wang et al. 2009)</taxon>
    </lineage>
</organism>
<dbReference type="Pfam" id="PF01039">
    <property type="entry name" value="Carboxyl_trans"/>
    <property type="match status" value="1"/>
</dbReference>
<dbReference type="SUPFAM" id="SSF56059">
    <property type="entry name" value="Glutathione synthetase ATP-binding domain-like"/>
    <property type="match status" value="1"/>
</dbReference>
<dbReference type="SUPFAM" id="SSF51230">
    <property type="entry name" value="Single hybrid motif"/>
    <property type="match status" value="1"/>
</dbReference>
<dbReference type="PROSITE" id="PS50979">
    <property type="entry name" value="BC"/>
    <property type="match status" value="1"/>
</dbReference>
<gene>
    <name evidence="15" type="ORF">GCM10023168_03040</name>
</gene>
<keyword evidence="9" id="KW-0275">Fatty acid biosynthesis</keyword>
<keyword evidence="4" id="KW-0436">Ligase</keyword>
<dbReference type="InterPro" id="IPR000089">
    <property type="entry name" value="Biotin_lipoyl"/>
</dbReference>
<evidence type="ECO:0000256" key="8">
    <source>
        <dbReference type="ARBA" id="ARBA00023098"/>
    </source>
</evidence>
<dbReference type="Pfam" id="PF00289">
    <property type="entry name" value="Biotin_carb_N"/>
    <property type="match status" value="1"/>
</dbReference>
<accession>A0ABP8JXU1</accession>
<name>A0ABP8JXU1_9MICO</name>
<dbReference type="SMART" id="SM00878">
    <property type="entry name" value="Biotin_carb_C"/>
    <property type="match status" value="1"/>
</dbReference>
<dbReference type="InterPro" id="IPR011764">
    <property type="entry name" value="Biotin_carboxylation_dom"/>
</dbReference>
<evidence type="ECO:0000256" key="1">
    <source>
        <dbReference type="ARBA" id="ARBA00001953"/>
    </source>
</evidence>
<comment type="catalytic activity">
    <reaction evidence="11">
        <text>N(6)-biotinyl-L-lysyl-[protein] + hydrogencarbonate + ATP = N(6)-carboxybiotinyl-L-lysyl-[protein] + ADP + phosphate + H(+)</text>
        <dbReference type="Rhea" id="RHEA:13501"/>
        <dbReference type="Rhea" id="RHEA-COMP:10505"/>
        <dbReference type="Rhea" id="RHEA-COMP:10506"/>
        <dbReference type="ChEBI" id="CHEBI:15378"/>
        <dbReference type="ChEBI" id="CHEBI:17544"/>
        <dbReference type="ChEBI" id="CHEBI:30616"/>
        <dbReference type="ChEBI" id="CHEBI:43474"/>
        <dbReference type="ChEBI" id="CHEBI:83144"/>
        <dbReference type="ChEBI" id="CHEBI:83145"/>
        <dbReference type="ChEBI" id="CHEBI:456216"/>
        <dbReference type="EC" id="6.3.4.14"/>
    </reaction>
</comment>
<dbReference type="InterPro" id="IPR011763">
    <property type="entry name" value="COA_CT_C"/>
</dbReference>
<dbReference type="InterPro" id="IPR034733">
    <property type="entry name" value="AcCoA_carboxyl_beta"/>
</dbReference>
<keyword evidence="16" id="KW-1185">Reference proteome</keyword>
<keyword evidence="8" id="KW-0443">Lipid metabolism</keyword>
<comment type="catalytic activity">
    <reaction evidence="10">
        <text>hydrogencarbonate + acetyl-CoA + ATP = malonyl-CoA + ADP + phosphate + H(+)</text>
        <dbReference type="Rhea" id="RHEA:11308"/>
        <dbReference type="ChEBI" id="CHEBI:15378"/>
        <dbReference type="ChEBI" id="CHEBI:17544"/>
        <dbReference type="ChEBI" id="CHEBI:30616"/>
        <dbReference type="ChEBI" id="CHEBI:43474"/>
        <dbReference type="ChEBI" id="CHEBI:57288"/>
        <dbReference type="ChEBI" id="CHEBI:57384"/>
        <dbReference type="ChEBI" id="CHEBI:456216"/>
        <dbReference type="EC" id="6.4.1.2"/>
    </reaction>
</comment>
<dbReference type="PROSITE" id="PS50968">
    <property type="entry name" value="BIOTINYL_LIPOYL"/>
    <property type="match status" value="1"/>
</dbReference>
<proteinExistence type="predicted"/>
<evidence type="ECO:0000256" key="6">
    <source>
        <dbReference type="ARBA" id="ARBA00022832"/>
    </source>
</evidence>
<dbReference type="InterPro" id="IPR005482">
    <property type="entry name" value="Biotin_COase_C"/>
</dbReference>
<dbReference type="InterPro" id="IPR013537">
    <property type="entry name" value="AcCoA_COase_cen"/>
</dbReference>
<dbReference type="PROSITE" id="PS50989">
    <property type="entry name" value="COA_CT_CTER"/>
    <property type="match status" value="1"/>
</dbReference>
<keyword evidence="7" id="KW-0067">ATP-binding</keyword>